<evidence type="ECO:0000313" key="4">
    <source>
        <dbReference type="Proteomes" id="UP000316609"/>
    </source>
</evidence>
<dbReference type="Gene3D" id="1.10.1130.10">
    <property type="entry name" value="Flavocytochrome C3, Chain A"/>
    <property type="match status" value="1"/>
</dbReference>
<evidence type="ECO:0000313" key="3">
    <source>
        <dbReference type="EMBL" id="TMQ62618.1"/>
    </source>
</evidence>
<dbReference type="AlphaFoldDB" id="A0A538TG79"/>
<gene>
    <name evidence="3" type="ORF">E6K78_11415</name>
</gene>
<dbReference type="Pfam" id="PF13435">
    <property type="entry name" value="Cytochrome_C554"/>
    <property type="match status" value="1"/>
</dbReference>
<name>A0A538TG79_UNCEI</name>
<evidence type="ECO:0000256" key="1">
    <source>
        <dbReference type="ARBA" id="ARBA00022729"/>
    </source>
</evidence>
<accession>A0A538TG79</accession>
<dbReference type="InterPro" id="IPR051829">
    <property type="entry name" value="Multiheme_Cytochr_ET"/>
</dbReference>
<dbReference type="EMBL" id="VBOY01000127">
    <property type="protein sequence ID" value="TMQ62618.1"/>
    <property type="molecule type" value="Genomic_DNA"/>
</dbReference>
<feature type="domain" description="Cytochrome c-552/4" evidence="2">
    <location>
        <begin position="77"/>
        <end position="164"/>
    </location>
</feature>
<reference evidence="3 4" key="1">
    <citation type="journal article" date="2019" name="Nat. Microbiol.">
        <title>Mediterranean grassland soil C-N compound turnover is dependent on rainfall and depth, and is mediated by genomically divergent microorganisms.</title>
        <authorList>
            <person name="Diamond S."/>
            <person name="Andeer P.F."/>
            <person name="Li Z."/>
            <person name="Crits-Christoph A."/>
            <person name="Burstein D."/>
            <person name="Anantharaman K."/>
            <person name="Lane K.R."/>
            <person name="Thomas B.C."/>
            <person name="Pan C."/>
            <person name="Northen T.R."/>
            <person name="Banfield J.F."/>
        </authorList>
    </citation>
    <scope>NUCLEOTIDE SEQUENCE [LARGE SCALE GENOMIC DNA]</scope>
    <source>
        <strain evidence="3">WS_8</strain>
    </source>
</reference>
<dbReference type="PANTHER" id="PTHR35038">
    <property type="entry name" value="DISSIMILATORY SULFITE REDUCTASE SIRA"/>
    <property type="match status" value="1"/>
</dbReference>
<dbReference type="SUPFAM" id="SSF48695">
    <property type="entry name" value="Multiheme cytochromes"/>
    <property type="match status" value="1"/>
</dbReference>
<organism evidence="3 4">
    <name type="scientific">Eiseniibacteriota bacterium</name>
    <dbReference type="NCBI Taxonomy" id="2212470"/>
    <lineage>
        <taxon>Bacteria</taxon>
        <taxon>Candidatus Eiseniibacteriota</taxon>
    </lineage>
</organism>
<keyword evidence="1" id="KW-0732">Signal</keyword>
<evidence type="ECO:0000259" key="2">
    <source>
        <dbReference type="Pfam" id="PF13435"/>
    </source>
</evidence>
<protein>
    <recommendedName>
        <fullName evidence="2">Cytochrome c-552/4 domain-containing protein</fullName>
    </recommendedName>
</protein>
<dbReference type="InterPro" id="IPR036280">
    <property type="entry name" value="Multihaem_cyt_sf"/>
</dbReference>
<dbReference type="InterPro" id="IPR023155">
    <property type="entry name" value="Cyt_c-552/4"/>
</dbReference>
<sequence length="217" mass="23224">MRRELLQGSLIVTVALTAARAWTYPDYARTTKVACAGCHVNPAGGADLTDAGKLFKTDHAKVPKAVPGAAYAGIGRCKLCHARQYTSWQKTKHAQALANLKSADPKAVEAMAHALQVELEGPPAEAAQCVKCHVTGFELEGGYPAADSLRNAALENVTCEACHGPGSKHASAPLAEKKKLIHRGVTANTCMQCHTRQTSPKFKFEEYKKLGVHALRP</sequence>
<dbReference type="Proteomes" id="UP000316609">
    <property type="component" value="Unassembled WGS sequence"/>
</dbReference>
<comment type="caution">
    <text evidence="3">The sequence shown here is derived from an EMBL/GenBank/DDBJ whole genome shotgun (WGS) entry which is preliminary data.</text>
</comment>
<proteinExistence type="predicted"/>